<protein>
    <submittedName>
        <fullName evidence="2">Uncharacterized protein</fullName>
    </submittedName>
</protein>
<name>A0A426YQC2_ENSVE</name>
<evidence type="ECO:0000313" key="2">
    <source>
        <dbReference type="EMBL" id="RRT53927.1"/>
    </source>
</evidence>
<gene>
    <name evidence="2" type="ORF">B296_00016437</name>
</gene>
<sequence>MFLLCFRSKDSEEEGQPATTSPYAGPATHSQATAKAPYKGAVGYGQGQPEREANDARKGQQHHLRGRQSPASTAGC</sequence>
<dbReference type="AlphaFoldDB" id="A0A426YQC2"/>
<dbReference type="EMBL" id="AMZH03010867">
    <property type="protein sequence ID" value="RRT53927.1"/>
    <property type="molecule type" value="Genomic_DNA"/>
</dbReference>
<feature type="non-terminal residue" evidence="2">
    <location>
        <position position="76"/>
    </location>
</feature>
<reference evidence="2 3" key="1">
    <citation type="journal article" date="2014" name="Agronomy (Basel)">
        <title>A Draft Genome Sequence for Ensete ventricosum, the Drought-Tolerant Tree Against Hunger.</title>
        <authorList>
            <person name="Harrison J."/>
            <person name="Moore K.A."/>
            <person name="Paszkiewicz K."/>
            <person name="Jones T."/>
            <person name="Grant M."/>
            <person name="Ambacheew D."/>
            <person name="Muzemil S."/>
            <person name="Studholme D.J."/>
        </authorList>
    </citation>
    <scope>NUCLEOTIDE SEQUENCE [LARGE SCALE GENOMIC DNA]</scope>
</reference>
<evidence type="ECO:0000256" key="1">
    <source>
        <dbReference type="SAM" id="MobiDB-lite"/>
    </source>
</evidence>
<accession>A0A426YQC2</accession>
<comment type="caution">
    <text evidence="2">The sequence shown here is derived from an EMBL/GenBank/DDBJ whole genome shotgun (WGS) entry which is preliminary data.</text>
</comment>
<feature type="compositionally biased region" description="Polar residues" evidence="1">
    <location>
        <begin position="17"/>
        <end position="33"/>
    </location>
</feature>
<evidence type="ECO:0000313" key="3">
    <source>
        <dbReference type="Proteomes" id="UP000287651"/>
    </source>
</evidence>
<organism evidence="2 3">
    <name type="scientific">Ensete ventricosum</name>
    <name type="common">Abyssinian banana</name>
    <name type="synonym">Musa ensete</name>
    <dbReference type="NCBI Taxonomy" id="4639"/>
    <lineage>
        <taxon>Eukaryota</taxon>
        <taxon>Viridiplantae</taxon>
        <taxon>Streptophyta</taxon>
        <taxon>Embryophyta</taxon>
        <taxon>Tracheophyta</taxon>
        <taxon>Spermatophyta</taxon>
        <taxon>Magnoliopsida</taxon>
        <taxon>Liliopsida</taxon>
        <taxon>Zingiberales</taxon>
        <taxon>Musaceae</taxon>
        <taxon>Ensete</taxon>
    </lineage>
</organism>
<dbReference type="Proteomes" id="UP000287651">
    <property type="component" value="Unassembled WGS sequence"/>
</dbReference>
<proteinExistence type="predicted"/>
<feature type="region of interest" description="Disordered" evidence="1">
    <location>
        <begin position="1"/>
        <end position="76"/>
    </location>
</feature>
<feature type="compositionally biased region" description="Basic and acidic residues" evidence="1">
    <location>
        <begin position="49"/>
        <end position="58"/>
    </location>
</feature>